<dbReference type="InterPro" id="IPR004358">
    <property type="entry name" value="Sig_transdc_His_kin-like_C"/>
</dbReference>
<evidence type="ECO:0000313" key="15">
    <source>
        <dbReference type="EMBL" id="SFV61992.1"/>
    </source>
</evidence>
<evidence type="ECO:0000256" key="5">
    <source>
        <dbReference type="ARBA" id="ARBA00022692"/>
    </source>
</evidence>
<dbReference type="SUPFAM" id="SSF55874">
    <property type="entry name" value="ATPase domain of HSP90 chaperone/DNA topoisomerase II/histidine kinase"/>
    <property type="match status" value="1"/>
</dbReference>
<dbReference type="Pfam" id="PF08269">
    <property type="entry name" value="dCache_2"/>
    <property type="match status" value="1"/>
</dbReference>
<organism evidence="15">
    <name type="scientific">hydrothermal vent metagenome</name>
    <dbReference type="NCBI Taxonomy" id="652676"/>
    <lineage>
        <taxon>unclassified sequences</taxon>
        <taxon>metagenomes</taxon>
        <taxon>ecological metagenomes</taxon>
    </lineage>
</organism>
<dbReference type="GO" id="GO:0005524">
    <property type="term" value="F:ATP binding"/>
    <property type="evidence" value="ECO:0007669"/>
    <property type="project" value="UniProtKB-KW"/>
</dbReference>
<dbReference type="InterPro" id="IPR036097">
    <property type="entry name" value="HisK_dim/P_sf"/>
</dbReference>
<evidence type="ECO:0000256" key="8">
    <source>
        <dbReference type="ARBA" id="ARBA00022840"/>
    </source>
</evidence>
<gene>
    <name evidence="15" type="ORF">MNB_SV-10-197</name>
</gene>
<evidence type="ECO:0000256" key="9">
    <source>
        <dbReference type="ARBA" id="ARBA00022989"/>
    </source>
</evidence>
<keyword evidence="5 13" id="KW-0812">Transmembrane</keyword>
<dbReference type="InterPro" id="IPR033480">
    <property type="entry name" value="sCache_2"/>
</dbReference>
<dbReference type="InterPro" id="IPR036890">
    <property type="entry name" value="HATPase_C_sf"/>
</dbReference>
<keyword evidence="4" id="KW-0808">Transferase</keyword>
<keyword evidence="2" id="KW-1003">Cell membrane</keyword>
<dbReference type="PROSITE" id="PS50109">
    <property type="entry name" value="HIS_KIN"/>
    <property type="match status" value="1"/>
</dbReference>
<dbReference type="EMBL" id="FPHL01000028">
    <property type="protein sequence ID" value="SFV61992.1"/>
    <property type="molecule type" value="Genomic_DNA"/>
</dbReference>
<dbReference type="CDD" id="cd18774">
    <property type="entry name" value="PDC2_HK_sensor"/>
    <property type="match status" value="1"/>
</dbReference>
<keyword evidence="8" id="KW-0067">ATP-binding</keyword>
<dbReference type="Gene3D" id="1.10.287.130">
    <property type="match status" value="1"/>
</dbReference>
<evidence type="ECO:0000256" key="6">
    <source>
        <dbReference type="ARBA" id="ARBA00022741"/>
    </source>
</evidence>
<evidence type="ECO:0000256" key="1">
    <source>
        <dbReference type="ARBA" id="ARBA00004651"/>
    </source>
</evidence>
<dbReference type="InterPro" id="IPR003594">
    <property type="entry name" value="HATPase_dom"/>
</dbReference>
<evidence type="ECO:0000256" key="2">
    <source>
        <dbReference type="ARBA" id="ARBA00022475"/>
    </source>
</evidence>
<evidence type="ECO:0000256" key="11">
    <source>
        <dbReference type="ARBA" id="ARBA00023136"/>
    </source>
</evidence>
<evidence type="ECO:0000259" key="14">
    <source>
        <dbReference type="PROSITE" id="PS50109"/>
    </source>
</evidence>
<evidence type="ECO:0000256" key="4">
    <source>
        <dbReference type="ARBA" id="ARBA00022679"/>
    </source>
</evidence>
<keyword evidence="3" id="KW-0597">Phosphoprotein</keyword>
<dbReference type="PRINTS" id="PR00344">
    <property type="entry name" value="BCTRLSENSOR"/>
</dbReference>
<dbReference type="PANTHER" id="PTHR43065">
    <property type="entry name" value="SENSOR HISTIDINE KINASE"/>
    <property type="match status" value="1"/>
</dbReference>
<dbReference type="CDD" id="cd00075">
    <property type="entry name" value="HATPase"/>
    <property type="match status" value="1"/>
</dbReference>
<dbReference type="SUPFAM" id="SSF47384">
    <property type="entry name" value="Homodimeric domain of signal transducing histidine kinase"/>
    <property type="match status" value="1"/>
</dbReference>
<protein>
    <submittedName>
        <fullName evidence="15">PUTATIVE TWO-COMPONENT SENSOR</fullName>
    </submittedName>
</protein>
<feature type="transmembrane region" description="Helical" evidence="13">
    <location>
        <begin position="333"/>
        <end position="354"/>
    </location>
</feature>
<dbReference type="Pfam" id="PF02518">
    <property type="entry name" value="HATPase_c"/>
    <property type="match status" value="1"/>
</dbReference>
<evidence type="ECO:0000256" key="12">
    <source>
        <dbReference type="SAM" id="Coils"/>
    </source>
</evidence>
<dbReference type="AlphaFoldDB" id="A0A1W1C8F7"/>
<accession>A0A1W1C8F7</accession>
<dbReference type="SMART" id="SM00387">
    <property type="entry name" value="HATPase_c"/>
    <property type="match status" value="1"/>
</dbReference>
<keyword evidence="6" id="KW-0547">Nucleotide-binding</keyword>
<dbReference type="Gene3D" id="3.30.450.20">
    <property type="entry name" value="PAS domain"/>
    <property type="match status" value="1"/>
</dbReference>
<name>A0A1W1C8F7_9ZZZZ</name>
<dbReference type="GO" id="GO:0000155">
    <property type="term" value="F:phosphorelay sensor kinase activity"/>
    <property type="evidence" value="ECO:0007669"/>
    <property type="project" value="InterPro"/>
</dbReference>
<dbReference type="InterPro" id="IPR004010">
    <property type="entry name" value="Double_Cache_2"/>
</dbReference>
<keyword evidence="7" id="KW-0418">Kinase</keyword>
<comment type="subcellular location">
    <subcellularLocation>
        <location evidence="1">Cell membrane</location>
        <topology evidence="1">Multi-pass membrane protein</topology>
    </subcellularLocation>
</comment>
<dbReference type="GO" id="GO:0005886">
    <property type="term" value="C:plasma membrane"/>
    <property type="evidence" value="ECO:0007669"/>
    <property type="project" value="UniProtKB-SubCell"/>
</dbReference>
<feature type="domain" description="Histidine kinase" evidence="14">
    <location>
        <begin position="387"/>
        <end position="594"/>
    </location>
</feature>
<evidence type="ECO:0000256" key="10">
    <source>
        <dbReference type="ARBA" id="ARBA00023012"/>
    </source>
</evidence>
<keyword evidence="9 13" id="KW-1133">Transmembrane helix</keyword>
<reference evidence="15" key="1">
    <citation type="submission" date="2016-10" db="EMBL/GenBank/DDBJ databases">
        <authorList>
            <person name="de Groot N.N."/>
        </authorList>
    </citation>
    <scope>NUCLEOTIDE SEQUENCE</scope>
</reference>
<dbReference type="InterPro" id="IPR003661">
    <property type="entry name" value="HisK_dim/P_dom"/>
</dbReference>
<proteinExistence type="predicted"/>
<dbReference type="SMART" id="SM01049">
    <property type="entry name" value="Cache_2"/>
    <property type="match status" value="1"/>
</dbReference>
<keyword evidence="10" id="KW-0902">Two-component regulatory system</keyword>
<keyword evidence="11 13" id="KW-0472">Membrane</keyword>
<evidence type="ECO:0000256" key="3">
    <source>
        <dbReference type="ARBA" id="ARBA00022553"/>
    </source>
</evidence>
<dbReference type="CDD" id="cd00082">
    <property type="entry name" value="HisKA"/>
    <property type="match status" value="1"/>
</dbReference>
<dbReference type="Gene3D" id="3.30.565.10">
    <property type="entry name" value="Histidine kinase-like ATPase, C-terminal domain"/>
    <property type="match status" value="1"/>
</dbReference>
<evidence type="ECO:0000256" key="7">
    <source>
        <dbReference type="ARBA" id="ARBA00022777"/>
    </source>
</evidence>
<sequence>MRWNVKPSFRLTTLIVLFPLAALLLYGGLSHLFFFYSQRKEIKREALKYEQTLMDMEGNRLRDRVENMVQFVRYYDSKSSNKIKKDAKSIVNLAVNVTNNLYAKYKDTLDENALKKMIISALEGIKFEGDLGYLFLIDMQGNIFVHIDPEMVGTNIMDIQDVQGKYIVREFTKVLREKGEGFVDYYWYIVSEDRKEMHYKISYVKLLDCYNWYVGAGEYLKYMKRDVRKDILTYIKDNHQFTDGYFFVSNSKHKIIYAPDDINTSGETKKDFLARYVQKGLYRDKHYMAYTDYIPEYDWYITAVENLKSIQKNSNFQKKQNELKREANIRINYYLMLFTWIISILLSLYLSSILNRKLKNYESRLKETNEKLVFQSRQALLGELLPMIAHQWRQPINKIASILALLRFNVDKKVGCDKLDAYYKDMENNIEFMSETIDDFRTFYQPKDQSSVEDLKALILKSIEFVEGSIRKKDIQLYTQLEEVSYSLYQNEFLQVMINLIKNAVDSLPVKGKIKVVLSQKNHIVTIIVEDNGKGIEPQNIEKVFDPYFTTKEDSMGLGLYMTKIIIEKHMSGTVRIEQLSPGTRFIIEFHQNT</sequence>
<feature type="coiled-coil region" evidence="12">
    <location>
        <begin position="351"/>
        <end position="378"/>
    </location>
</feature>
<keyword evidence="12" id="KW-0175">Coiled coil</keyword>
<evidence type="ECO:0000256" key="13">
    <source>
        <dbReference type="SAM" id="Phobius"/>
    </source>
</evidence>
<dbReference type="InterPro" id="IPR005467">
    <property type="entry name" value="His_kinase_dom"/>
</dbReference>
<dbReference type="PANTHER" id="PTHR43065:SF10">
    <property type="entry name" value="PEROXIDE STRESS-ACTIVATED HISTIDINE KINASE MAK3"/>
    <property type="match status" value="1"/>
</dbReference>